<protein>
    <submittedName>
        <fullName evidence="1">Uncharacterized protein</fullName>
    </submittedName>
</protein>
<sequence>MDPHSFSVYTTHSSMSLGRATRGSRFERKRRADKLREFFGRADPGADEQLPPAAAAAVAAASAMSSIPSLPLRGVSLADAPLSAEQRNILVRRRRKLKALLGEQVEESVISLAPAVCPDTARSSASSQADVPFCVPELDGSACSLLTPEHTSQASSAGMSADAPPSAAPDAARQRAQRLRRFFGQSLNSEAMLMQGVAHSGSPALTDESFDIVPNAPADGAWPPFCASEGSAPLLLQEDPPVRAQFWVTDSPESQESVLTDEGAGPRSSLLKALRAHKASIIGSIRRPTPSMQPSARSRTSTQSSLASSTTGSQRNSAVATPSPGKLAMLARKIKPWPDAEQPVAMPPPPPPLAVARLVDDAHSQPLVPPVRSSSIKPLSPLPGISPNNLQASIDRFIPPAMPQTVAFPPRVSSAAHADDHRQLVTAALLGAAPPGTRARRSNSAEARVTKSVHWFDSPDNAPELPLPPPPPDSAPPSAKTSLESSMAIVLRSPSTKRPAVKSPLVSPRTVASTVPARSRFPTLPIGSPTSGPRLLLSHKASISAVGGRLLQGGAERTRPAVSGSFSNGNGAAGSGGIVTIRARRSASFIVNRRLERATVGRKRSNTIGTGRQADAPSELRPPPPDDPNDIPRADKETRRVQSVILPAQYRPPEPPVTRGRCATVIPLHVELQQMLERRIAAAVERRTAPRRLRSPRMSDLVPMTAANKQQAEESLMQSLAMAANALCIASPLAPAAVVPPPPPPVRNAPSVGRSGPPRVKPAGRRLSIQLDVRPRKLTAATAAPVPLGRLRSNSCPARFVPLRKCSPIQPAIARYLQSAKAGQTRRNTKRMSGSYQRISMAMLARQHSIPRRSLDQRVVHKRKLSPYMESSVRKFGSLGSSSLRPPPGGK</sequence>
<evidence type="ECO:0000313" key="1">
    <source>
        <dbReference type="EMBL" id="KAJ2797973.1"/>
    </source>
</evidence>
<keyword evidence="2" id="KW-1185">Reference proteome</keyword>
<organism evidence="1 2">
    <name type="scientific">Coemansia helicoidea</name>
    <dbReference type="NCBI Taxonomy" id="1286919"/>
    <lineage>
        <taxon>Eukaryota</taxon>
        <taxon>Fungi</taxon>
        <taxon>Fungi incertae sedis</taxon>
        <taxon>Zoopagomycota</taxon>
        <taxon>Kickxellomycotina</taxon>
        <taxon>Kickxellomycetes</taxon>
        <taxon>Kickxellales</taxon>
        <taxon>Kickxellaceae</taxon>
        <taxon>Coemansia</taxon>
    </lineage>
</organism>
<evidence type="ECO:0000313" key="2">
    <source>
        <dbReference type="Proteomes" id="UP001140087"/>
    </source>
</evidence>
<dbReference type="Proteomes" id="UP001140087">
    <property type="component" value="Unassembled WGS sequence"/>
</dbReference>
<proteinExistence type="predicted"/>
<gene>
    <name evidence="1" type="ORF">H4R21_004112</name>
</gene>
<name>A0ACC1KYR4_9FUNG</name>
<accession>A0ACC1KYR4</accession>
<comment type="caution">
    <text evidence="1">The sequence shown here is derived from an EMBL/GenBank/DDBJ whole genome shotgun (WGS) entry which is preliminary data.</text>
</comment>
<reference evidence="1" key="1">
    <citation type="submission" date="2022-07" db="EMBL/GenBank/DDBJ databases">
        <title>Phylogenomic reconstructions and comparative analyses of Kickxellomycotina fungi.</title>
        <authorList>
            <person name="Reynolds N.K."/>
            <person name="Stajich J.E."/>
            <person name="Barry K."/>
            <person name="Grigoriev I.V."/>
            <person name="Crous P."/>
            <person name="Smith M.E."/>
        </authorList>
    </citation>
    <scope>NUCLEOTIDE SEQUENCE</scope>
    <source>
        <strain evidence="1">BCRC 34780</strain>
    </source>
</reference>
<dbReference type="EMBL" id="JANBUN010001475">
    <property type="protein sequence ID" value="KAJ2797973.1"/>
    <property type="molecule type" value="Genomic_DNA"/>
</dbReference>